<dbReference type="RefSeq" id="YP_001957025.1">
    <property type="nucleotide sequence ID" value="NC_010821.1"/>
</dbReference>
<accession>B3FJG4</accession>
<sequence length="140" mass="15620">MDKSKIIETVKAFCAKQEFPIERLVLGFETAAVMHGLQRGTGVIHAEVDDRDFEWVWCMTDSPPGRGLMGQNITVDGVTFHVGIAGHNASLIDGVMVVSKTRLWEQCTLPHIQRDCVPAMIKMYQSIAYELIKPGYPEAE</sequence>
<evidence type="ECO:0000313" key="2">
    <source>
        <dbReference type="Proteomes" id="UP000002421"/>
    </source>
</evidence>
<evidence type="ECO:0000313" key="1">
    <source>
        <dbReference type="EMBL" id="ABY63130.1"/>
    </source>
</evidence>
<protein>
    <submittedName>
        <fullName evidence="1">Uncharacterized protein</fullName>
    </submittedName>
</protein>
<reference evidence="1 2" key="1">
    <citation type="journal article" date="2008" name="Virology">
        <title>Characterization of Pseudomonas chlororaphis myovirus 201varphi2-1 via genomic sequencing, mass spectrometry, and electron microscopy.</title>
        <authorList>
            <person name="Thomas J.A."/>
            <person name="Rolando M.R."/>
            <person name="Carroll C.A."/>
            <person name="Shen P.S."/>
            <person name="Belnap D.M."/>
            <person name="Weintraub S.T."/>
            <person name="Serwer P."/>
            <person name="Hardies S.C."/>
        </authorList>
    </citation>
    <scope>NUCLEOTIDE SEQUENCE</scope>
</reference>
<proteinExistence type="predicted"/>
<organismHost>
    <name type="scientific">Pseudomonas chlororaphis</name>
    <dbReference type="NCBI Taxonomy" id="587753"/>
</organismHost>
<dbReference type="Proteomes" id="UP000002421">
    <property type="component" value="Segment"/>
</dbReference>
<gene>
    <name evidence="1" type="ORF">201phi2-1p304</name>
</gene>
<organism evidence="1 2">
    <name type="scientific">Pseudomonas phage 201phi2-1</name>
    <name type="common">Pseudomonas chlororaphis phage 201phi2-1</name>
    <dbReference type="NCBI Taxonomy" id="198110"/>
    <lineage>
        <taxon>Viruses</taxon>
        <taxon>Duplodnaviria</taxon>
        <taxon>Heunggongvirae</taxon>
        <taxon>Uroviricota</taxon>
        <taxon>Caudoviricetes</taxon>
        <taxon>Chimalliviridae</taxon>
        <taxon>Serwervirus</taxon>
        <taxon>Serwervirus 201phi21</taxon>
    </lineage>
</organism>
<dbReference type="KEGG" id="vg:6372553"/>
<keyword evidence="2" id="KW-1185">Reference proteome</keyword>
<dbReference type="EMBL" id="EU197055">
    <property type="protein sequence ID" value="ABY63130.1"/>
    <property type="molecule type" value="Genomic_DNA"/>
</dbReference>
<name>B3FJG4_BP201</name>